<sequence>MKTHDVRKIFLFIALQVDINSVTDTPYFAIPRYRYTLLRHPESHKLATRFSFRDICHVGVREEIYFAYRGQCTTVRRPFLRPPVAHQIHFYTYFVILDRSPDSIPDIFCHVGQGEGTLPYRINARLAILHHPEGATQFRKLGRGIAGCGDEFTSRGGKLIPSISSPNLSSFDMDSSAPSSQTHFSCDFAILQVSQAPGPYQRWDATQTASTTFVLSPQVPKHRSWDNRLSEASSERRPLPARSAGLVQFPGSGGHMISIRSISVSVTHEVPTASSQARPRRPPAPPVVPAGTHRTPPLAQIDDIPLVYGTGEAGLRAELARWKRGTDPEAQTRARPPFV</sequence>
<feature type="region of interest" description="Disordered" evidence="1">
    <location>
        <begin position="268"/>
        <end position="298"/>
    </location>
</feature>
<accession>A0A8H6M385</accession>
<dbReference type="AlphaFoldDB" id="A0A8H6M385"/>
<organism evidence="2 3">
    <name type="scientific">Ephemerocybe angulata</name>
    <dbReference type="NCBI Taxonomy" id="980116"/>
    <lineage>
        <taxon>Eukaryota</taxon>
        <taxon>Fungi</taxon>
        <taxon>Dikarya</taxon>
        <taxon>Basidiomycota</taxon>
        <taxon>Agaricomycotina</taxon>
        <taxon>Agaricomycetes</taxon>
        <taxon>Agaricomycetidae</taxon>
        <taxon>Agaricales</taxon>
        <taxon>Agaricineae</taxon>
        <taxon>Psathyrellaceae</taxon>
        <taxon>Ephemerocybe</taxon>
    </lineage>
</organism>
<evidence type="ECO:0000256" key="1">
    <source>
        <dbReference type="SAM" id="MobiDB-lite"/>
    </source>
</evidence>
<keyword evidence="3" id="KW-1185">Reference proteome</keyword>
<name>A0A8H6M385_9AGAR</name>
<dbReference type="Proteomes" id="UP000521943">
    <property type="component" value="Unassembled WGS sequence"/>
</dbReference>
<proteinExistence type="predicted"/>
<protein>
    <submittedName>
        <fullName evidence="2">Uncharacterized protein</fullName>
    </submittedName>
</protein>
<reference evidence="2 3" key="1">
    <citation type="submission" date="2020-07" db="EMBL/GenBank/DDBJ databases">
        <title>Comparative genomics of pyrophilous fungi reveals a link between fire events and developmental genes.</title>
        <authorList>
            <consortium name="DOE Joint Genome Institute"/>
            <person name="Steindorff A.S."/>
            <person name="Carver A."/>
            <person name="Calhoun S."/>
            <person name="Stillman K."/>
            <person name="Liu H."/>
            <person name="Lipzen A."/>
            <person name="Pangilinan J."/>
            <person name="Labutti K."/>
            <person name="Bruns T.D."/>
            <person name="Grigoriev I.V."/>
        </authorList>
    </citation>
    <scope>NUCLEOTIDE SEQUENCE [LARGE SCALE GENOMIC DNA]</scope>
    <source>
        <strain evidence="2 3">CBS 144469</strain>
    </source>
</reference>
<evidence type="ECO:0000313" key="3">
    <source>
        <dbReference type="Proteomes" id="UP000521943"/>
    </source>
</evidence>
<gene>
    <name evidence="2" type="ORF">DFP72DRAFT_848852</name>
</gene>
<dbReference type="EMBL" id="JACGCI010000037">
    <property type="protein sequence ID" value="KAF6753933.1"/>
    <property type="molecule type" value="Genomic_DNA"/>
</dbReference>
<evidence type="ECO:0000313" key="2">
    <source>
        <dbReference type="EMBL" id="KAF6753933.1"/>
    </source>
</evidence>
<comment type="caution">
    <text evidence="2">The sequence shown here is derived from an EMBL/GenBank/DDBJ whole genome shotgun (WGS) entry which is preliminary data.</text>
</comment>